<dbReference type="AlphaFoldDB" id="A0A139M5T0"/>
<sequence>MLEPTIHKMIVASGTKKKIARASEVRQLPTKMQVFPRL</sequence>
<dbReference type="EMBL" id="LQOG01000048">
    <property type="protein sequence ID" value="KXT59090.1"/>
    <property type="molecule type" value="Genomic_DNA"/>
</dbReference>
<gene>
    <name evidence="1" type="ORF">SORDD05_01816</name>
</gene>
<name>A0A139M5T0_STROR</name>
<organism evidence="1 2">
    <name type="scientific">Streptococcus oralis</name>
    <dbReference type="NCBI Taxonomy" id="1303"/>
    <lineage>
        <taxon>Bacteria</taxon>
        <taxon>Bacillati</taxon>
        <taxon>Bacillota</taxon>
        <taxon>Bacilli</taxon>
        <taxon>Lactobacillales</taxon>
        <taxon>Streptococcaceae</taxon>
        <taxon>Streptococcus</taxon>
    </lineage>
</organism>
<proteinExistence type="predicted"/>
<dbReference type="Proteomes" id="UP000070541">
    <property type="component" value="Unassembled WGS sequence"/>
</dbReference>
<accession>A0A139M5T0</accession>
<evidence type="ECO:0000313" key="2">
    <source>
        <dbReference type="Proteomes" id="UP000070541"/>
    </source>
</evidence>
<reference evidence="1 2" key="1">
    <citation type="submission" date="2016-01" db="EMBL/GenBank/DDBJ databases">
        <title>Highly variable Streptococcus oralis are common among viridans streptococci isolated from primates.</title>
        <authorList>
            <person name="Denapaite D."/>
            <person name="Rieger M."/>
            <person name="Koendgen S."/>
            <person name="Brueckner R."/>
            <person name="Ochigava I."/>
            <person name="Kappeler P."/>
            <person name="Maetz-Rensing K."/>
            <person name="Leendertz F."/>
            <person name="Hakenbeck R."/>
        </authorList>
    </citation>
    <scope>NUCLEOTIDE SEQUENCE [LARGE SCALE GENOMIC DNA]</scope>
    <source>
        <strain evidence="1 2">DD05</strain>
    </source>
</reference>
<protein>
    <submittedName>
        <fullName evidence="1">Uncharacterized protein</fullName>
    </submittedName>
</protein>
<evidence type="ECO:0000313" key="1">
    <source>
        <dbReference type="EMBL" id="KXT59090.1"/>
    </source>
</evidence>
<comment type="caution">
    <text evidence="1">The sequence shown here is derived from an EMBL/GenBank/DDBJ whole genome shotgun (WGS) entry which is preliminary data.</text>
</comment>